<comment type="caution">
    <text evidence="6">The sequence shown here is derived from an EMBL/GenBank/DDBJ whole genome shotgun (WGS) entry which is preliminary data.</text>
</comment>
<dbReference type="GO" id="GO:0005524">
    <property type="term" value="F:ATP binding"/>
    <property type="evidence" value="ECO:0007669"/>
    <property type="project" value="UniProtKB-KW"/>
</dbReference>
<protein>
    <submittedName>
        <fullName evidence="6">ABC transporter, ATP-binding protein</fullName>
    </submittedName>
</protein>
<dbReference type="GO" id="GO:0098796">
    <property type="term" value="C:membrane protein complex"/>
    <property type="evidence" value="ECO:0007669"/>
    <property type="project" value="UniProtKB-ARBA"/>
</dbReference>
<dbReference type="PANTHER" id="PTHR42798:SF6">
    <property type="entry name" value="CELL DIVISION ATP-BINDING PROTEIN FTSE"/>
    <property type="match status" value="1"/>
</dbReference>
<evidence type="ECO:0000259" key="5">
    <source>
        <dbReference type="PROSITE" id="PS50893"/>
    </source>
</evidence>
<dbReference type="SUPFAM" id="SSF52540">
    <property type="entry name" value="P-loop containing nucleoside triphosphate hydrolases"/>
    <property type="match status" value="1"/>
</dbReference>
<evidence type="ECO:0000313" key="7">
    <source>
        <dbReference type="Proteomes" id="UP000005039"/>
    </source>
</evidence>
<dbReference type="Proteomes" id="UP000005039">
    <property type="component" value="Unassembled WGS sequence"/>
</dbReference>
<dbReference type="InterPro" id="IPR003593">
    <property type="entry name" value="AAA+_ATPase"/>
</dbReference>
<organism evidence="6 7">
    <name type="scientific">Lachnoanaerobaculum saburreum F0468</name>
    <dbReference type="NCBI Taxonomy" id="1095750"/>
    <lineage>
        <taxon>Bacteria</taxon>
        <taxon>Bacillati</taxon>
        <taxon>Bacillota</taxon>
        <taxon>Clostridia</taxon>
        <taxon>Lachnospirales</taxon>
        <taxon>Lachnospiraceae</taxon>
        <taxon>Lachnoanaerobaculum</taxon>
    </lineage>
</organism>
<proteinExistence type="inferred from homology"/>
<dbReference type="AlphaFoldDB" id="I0RC45"/>
<name>I0RC45_9FIRM</name>
<evidence type="ECO:0000313" key="6">
    <source>
        <dbReference type="EMBL" id="EIC97253.1"/>
    </source>
</evidence>
<keyword evidence="2" id="KW-0813">Transport</keyword>
<evidence type="ECO:0000256" key="4">
    <source>
        <dbReference type="ARBA" id="ARBA00022840"/>
    </source>
</evidence>
<dbReference type="Pfam" id="PF00005">
    <property type="entry name" value="ABC_tran"/>
    <property type="match status" value="1"/>
</dbReference>
<dbReference type="InterPro" id="IPR003439">
    <property type="entry name" value="ABC_transporter-like_ATP-bd"/>
</dbReference>
<evidence type="ECO:0000256" key="1">
    <source>
        <dbReference type="ARBA" id="ARBA00005417"/>
    </source>
</evidence>
<dbReference type="eggNOG" id="COG1136">
    <property type="taxonomic scope" value="Bacteria"/>
</dbReference>
<dbReference type="PROSITE" id="PS00211">
    <property type="entry name" value="ABC_TRANSPORTER_1"/>
    <property type="match status" value="1"/>
</dbReference>
<dbReference type="OrthoDB" id="9802264at2"/>
<keyword evidence="4 6" id="KW-0067">ATP-binding</keyword>
<dbReference type="RefSeq" id="WP_008752718.1">
    <property type="nucleotide sequence ID" value="NZ_AJGH01000001.1"/>
</dbReference>
<dbReference type="GO" id="GO:0022857">
    <property type="term" value="F:transmembrane transporter activity"/>
    <property type="evidence" value="ECO:0007669"/>
    <property type="project" value="UniProtKB-ARBA"/>
</dbReference>
<dbReference type="InterPro" id="IPR017911">
    <property type="entry name" value="MacB-like_ATP-bd"/>
</dbReference>
<dbReference type="FunFam" id="3.40.50.300:FF:000032">
    <property type="entry name" value="Export ABC transporter ATP-binding protein"/>
    <property type="match status" value="1"/>
</dbReference>
<dbReference type="PANTHER" id="PTHR42798">
    <property type="entry name" value="LIPOPROTEIN-RELEASING SYSTEM ATP-BINDING PROTEIN LOLD"/>
    <property type="match status" value="1"/>
</dbReference>
<accession>I0RC45</accession>
<keyword evidence="7" id="KW-1185">Reference proteome</keyword>
<sequence>MEKLIQMVDIRKEYKMGDETVYANDGITLDIDKGEFVAIVGKSGSGKSTLMNIIGALDVPTSGTYLLGGKNVGKLSDNQLADIRNKMIGFVFQQYNLLPRMSIMENVELPLLYAHVSAREREKRAMEALEKVGLGEKAKQMPKQLSGGQQQRVSIARALAADPSLILADEPTGALDSKTSRQVLDFFKKIHEDGNTVIMITHDNSIAVEAKRVIRIADGKINFDGSSEDYAAII</sequence>
<dbReference type="InterPro" id="IPR017871">
    <property type="entry name" value="ABC_transporter-like_CS"/>
</dbReference>
<feature type="domain" description="ABC transporter" evidence="5">
    <location>
        <begin position="5"/>
        <end position="234"/>
    </location>
</feature>
<gene>
    <name evidence="6" type="ORF">HMPREF9970_0841</name>
</gene>
<dbReference type="SMART" id="SM00382">
    <property type="entry name" value="AAA"/>
    <property type="match status" value="1"/>
</dbReference>
<keyword evidence="3" id="KW-0547">Nucleotide-binding</keyword>
<dbReference type="InterPro" id="IPR027417">
    <property type="entry name" value="P-loop_NTPase"/>
</dbReference>
<dbReference type="GO" id="GO:0016887">
    <property type="term" value="F:ATP hydrolysis activity"/>
    <property type="evidence" value="ECO:0007669"/>
    <property type="project" value="InterPro"/>
</dbReference>
<evidence type="ECO:0000256" key="3">
    <source>
        <dbReference type="ARBA" id="ARBA00022741"/>
    </source>
</evidence>
<dbReference type="PATRIC" id="fig|1095750.3.peg.23"/>
<dbReference type="Gene3D" id="3.40.50.300">
    <property type="entry name" value="P-loop containing nucleotide triphosphate hydrolases"/>
    <property type="match status" value="1"/>
</dbReference>
<dbReference type="EMBL" id="AJGH01000001">
    <property type="protein sequence ID" value="EIC97253.1"/>
    <property type="molecule type" value="Genomic_DNA"/>
</dbReference>
<reference evidence="6 7" key="1">
    <citation type="submission" date="2012-03" db="EMBL/GenBank/DDBJ databases">
        <authorList>
            <person name="Durkin A.S."/>
            <person name="McCorrison J."/>
            <person name="Torralba M."/>
            <person name="Gillis M."/>
            <person name="Methe B."/>
            <person name="Sutton G."/>
            <person name="Nelson K.E."/>
        </authorList>
    </citation>
    <scope>NUCLEOTIDE SEQUENCE [LARGE SCALE GENOMIC DNA]</scope>
    <source>
        <strain evidence="6 7">F0468</strain>
    </source>
</reference>
<evidence type="ECO:0000256" key="2">
    <source>
        <dbReference type="ARBA" id="ARBA00022448"/>
    </source>
</evidence>
<dbReference type="CDD" id="cd03255">
    <property type="entry name" value="ABC_MJ0796_LolCDE_FtsE"/>
    <property type="match status" value="1"/>
</dbReference>
<comment type="similarity">
    <text evidence="1">Belongs to the ABC transporter superfamily.</text>
</comment>
<dbReference type="PROSITE" id="PS50893">
    <property type="entry name" value="ABC_TRANSPORTER_2"/>
    <property type="match status" value="1"/>
</dbReference>